<keyword evidence="1" id="KW-0732">Signal</keyword>
<dbReference type="Pfam" id="PF03364">
    <property type="entry name" value="Polyketide_cyc"/>
    <property type="match status" value="1"/>
</dbReference>
<feature type="domain" description="Coenzyme Q-binding protein COQ10 START" evidence="2">
    <location>
        <begin position="67"/>
        <end position="201"/>
    </location>
</feature>
<comment type="caution">
    <text evidence="3">The sequence shown here is derived from an EMBL/GenBank/DDBJ whole genome shotgun (WGS) entry which is preliminary data.</text>
</comment>
<dbReference type="AlphaFoldDB" id="A0A928VZB6"/>
<dbReference type="InterPro" id="IPR005031">
    <property type="entry name" value="COQ10_START"/>
</dbReference>
<accession>A0A928VZB6</accession>
<name>A0A928VZB6_9CYAN</name>
<gene>
    <name evidence="3" type="ORF">IQ235_06460</name>
</gene>
<protein>
    <submittedName>
        <fullName evidence="3">SRPBCC family protein</fullName>
    </submittedName>
</protein>
<feature type="chain" id="PRO_5037472903" evidence="1">
    <location>
        <begin position="29"/>
        <end position="215"/>
    </location>
</feature>
<evidence type="ECO:0000259" key="2">
    <source>
        <dbReference type="Pfam" id="PF03364"/>
    </source>
</evidence>
<dbReference type="EMBL" id="JADEXN010000083">
    <property type="protein sequence ID" value="MBE9040430.1"/>
    <property type="molecule type" value="Genomic_DNA"/>
</dbReference>
<dbReference type="Gene3D" id="3.30.530.20">
    <property type="match status" value="1"/>
</dbReference>
<evidence type="ECO:0000313" key="3">
    <source>
        <dbReference type="EMBL" id="MBE9040430.1"/>
    </source>
</evidence>
<keyword evidence="4" id="KW-1185">Reference proteome</keyword>
<proteinExistence type="predicted"/>
<organism evidence="3 4">
    <name type="scientific">Zarconia navalis LEGE 11467</name>
    <dbReference type="NCBI Taxonomy" id="1828826"/>
    <lineage>
        <taxon>Bacteria</taxon>
        <taxon>Bacillati</taxon>
        <taxon>Cyanobacteriota</taxon>
        <taxon>Cyanophyceae</taxon>
        <taxon>Oscillatoriophycideae</taxon>
        <taxon>Oscillatoriales</taxon>
        <taxon>Oscillatoriales incertae sedis</taxon>
        <taxon>Zarconia</taxon>
        <taxon>Zarconia navalis</taxon>
    </lineage>
</organism>
<sequence>MKKNWISSFFSITLCAIGCWSFSHGPLAAEPIENTLEPLTPAQTTALNEGEILVNGENGSYTARVVVPASIDEAWEVLTDYGNFTTFLPNTLSSEILEVEGDRYVVEQVSQQQILFLEIQSRIRTENLHTQKERIDFNYIEGDLEQLQGYWTIEQIPGVGALESTDLLITQVIEVQPSRGTPEELFNDIFQDALENNLEAIREEVIRRQSEALPL</sequence>
<dbReference type="Proteomes" id="UP000621799">
    <property type="component" value="Unassembled WGS sequence"/>
</dbReference>
<evidence type="ECO:0000256" key="1">
    <source>
        <dbReference type="SAM" id="SignalP"/>
    </source>
</evidence>
<dbReference type="RefSeq" id="WP_264320676.1">
    <property type="nucleotide sequence ID" value="NZ_JADEXN010000083.1"/>
</dbReference>
<dbReference type="SUPFAM" id="SSF55961">
    <property type="entry name" value="Bet v1-like"/>
    <property type="match status" value="1"/>
</dbReference>
<dbReference type="PANTHER" id="PTHR34060">
    <property type="entry name" value="POLYKETIDE CYCLASE / DEHYDRASE AND LIPID TRANSPORT PROTEIN"/>
    <property type="match status" value="1"/>
</dbReference>
<feature type="signal peptide" evidence="1">
    <location>
        <begin position="1"/>
        <end position="28"/>
    </location>
</feature>
<evidence type="ECO:0000313" key="4">
    <source>
        <dbReference type="Proteomes" id="UP000621799"/>
    </source>
</evidence>
<dbReference type="PANTHER" id="PTHR34060:SF1">
    <property type="entry name" value="POLYKETIDE CYCLASE _ DEHYDRASE AND LIPID TRANSPORT PROTEIN"/>
    <property type="match status" value="1"/>
</dbReference>
<reference evidence="3" key="1">
    <citation type="submission" date="2020-10" db="EMBL/GenBank/DDBJ databases">
        <authorList>
            <person name="Castelo-Branco R."/>
            <person name="Eusebio N."/>
            <person name="Adriana R."/>
            <person name="Vieira A."/>
            <person name="Brugerolle De Fraissinette N."/>
            <person name="Rezende De Castro R."/>
            <person name="Schneider M.P."/>
            <person name="Vasconcelos V."/>
            <person name="Leao P.N."/>
        </authorList>
    </citation>
    <scope>NUCLEOTIDE SEQUENCE</scope>
    <source>
        <strain evidence="3">LEGE 11467</strain>
    </source>
</reference>
<dbReference type="InterPro" id="IPR023393">
    <property type="entry name" value="START-like_dom_sf"/>
</dbReference>